<dbReference type="InterPro" id="IPR016454">
    <property type="entry name" value="Cysteine_dSase"/>
</dbReference>
<accession>A0ABU8EJG1</accession>
<evidence type="ECO:0000259" key="9">
    <source>
        <dbReference type="Pfam" id="PF00266"/>
    </source>
</evidence>
<keyword evidence="11" id="KW-1185">Reference proteome</keyword>
<evidence type="ECO:0000256" key="8">
    <source>
        <dbReference type="ARBA" id="ARBA00050776"/>
    </source>
</evidence>
<evidence type="ECO:0000256" key="7">
    <source>
        <dbReference type="ARBA" id="ARBA00023014"/>
    </source>
</evidence>
<dbReference type="PANTHER" id="PTHR11601">
    <property type="entry name" value="CYSTEINE DESULFURYLASE FAMILY MEMBER"/>
    <property type="match status" value="1"/>
</dbReference>
<reference evidence="10 11" key="1">
    <citation type="submission" date="2023-12" db="EMBL/GenBank/DDBJ databases">
        <authorList>
            <person name="Easwaran N."/>
            <person name="Lazarus H.P.S."/>
        </authorList>
    </citation>
    <scope>NUCLEOTIDE SEQUENCE [LARGE SCALE GENOMIC DNA]</scope>
    <source>
        <strain evidence="10 11">VIT-2023</strain>
    </source>
</reference>
<dbReference type="Gene3D" id="3.40.640.10">
    <property type="entry name" value="Type I PLP-dependent aspartate aminotransferase-like (Major domain)"/>
    <property type="match status" value="1"/>
</dbReference>
<sequence>MLYLDNSATTPTHQEVVDAMLPYWTDIFGNPSSKYYSQAVDAKVAVDHARQAVATLVNSKADEVIFTSGATESNNFLLKGIAMSHSNKGKRIISSTVEHPSVLETLRYLETQGFDVVYLSVDSFGRIGLAELEKALSEQPTLLVSLLWGNNELGSLNPIKEASELAHKYNAFFHSDATQVIGKVPVDLENLPYVQLVSVSAHKFYGPKGIGAAIVRKDEMGLSLKITPLLHGGAQENGYRSGTHAVPLIVGMGKAAEIAYSKLNEHRQHLLTLESKLKQLLMQQFGDVIQFNNDESNKIPGILSVQFKGLNNEILCKELAPVMAVSTGSACSSSKPSHVLQEIGCTMEQLRSTIRFSLSPYQSEKELDIFLEL</sequence>
<dbReference type="Proteomes" id="UP001387110">
    <property type="component" value="Unassembled WGS sequence"/>
</dbReference>
<dbReference type="Gene3D" id="3.90.1150.10">
    <property type="entry name" value="Aspartate Aminotransferase, domain 1"/>
    <property type="match status" value="1"/>
</dbReference>
<keyword evidence="6" id="KW-0408">Iron</keyword>
<dbReference type="RefSeq" id="WP_075642723.1">
    <property type="nucleotide sequence ID" value="NZ_JBAWKY010000003.1"/>
</dbReference>
<evidence type="ECO:0000313" key="11">
    <source>
        <dbReference type="Proteomes" id="UP001387110"/>
    </source>
</evidence>
<dbReference type="PIRSF" id="PIRSF005572">
    <property type="entry name" value="NifS"/>
    <property type="match status" value="1"/>
</dbReference>
<comment type="caution">
    <text evidence="10">The sequence shown here is derived from an EMBL/GenBank/DDBJ whole genome shotgun (WGS) entry which is preliminary data.</text>
</comment>
<keyword evidence="5" id="KW-0663">Pyridoxal phosphate</keyword>
<dbReference type="SUPFAM" id="SSF53383">
    <property type="entry name" value="PLP-dependent transferases"/>
    <property type="match status" value="1"/>
</dbReference>
<comment type="catalytic activity">
    <reaction evidence="8">
        <text>(sulfur carrier)-H + L-cysteine = (sulfur carrier)-SH + L-alanine</text>
        <dbReference type="Rhea" id="RHEA:43892"/>
        <dbReference type="Rhea" id="RHEA-COMP:14737"/>
        <dbReference type="Rhea" id="RHEA-COMP:14739"/>
        <dbReference type="ChEBI" id="CHEBI:29917"/>
        <dbReference type="ChEBI" id="CHEBI:35235"/>
        <dbReference type="ChEBI" id="CHEBI:57972"/>
        <dbReference type="ChEBI" id="CHEBI:64428"/>
        <dbReference type="EC" id="2.8.1.7"/>
    </reaction>
</comment>
<organism evidence="10 11">
    <name type="scientific">Exiguobacterium indicum</name>
    <dbReference type="NCBI Taxonomy" id="296995"/>
    <lineage>
        <taxon>Bacteria</taxon>
        <taxon>Bacillati</taxon>
        <taxon>Bacillota</taxon>
        <taxon>Bacilli</taxon>
        <taxon>Bacillales</taxon>
        <taxon>Bacillales Family XII. Incertae Sedis</taxon>
        <taxon>Exiguobacterium</taxon>
    </lineage>
</organism>
<evidence type="ECO:0000256" key="4">
    <source>
        <dbReference type="ARBA" id="ARBA00022723"/>
    </source>
</evidence>
<comment type="similarity">
    <text evidence="2">Belongs to the class-V pyridoxal-phosphate-dependent aminotransferase family. NifS/IscS subfamily.</text>
</comment>
<evidence type="ECO:0000256" key="5">
    <source>
        <dbReference type="ARBA" id="ARBA00022898"/>
    </source>
</evidence>
<proteinExistence type="inferred from homology"/>
<dbReference type="InterPro" id="IPR015422">
    <property type="entry name" value="PyrdxlP-dep_Trfase_small"/>
</dbReference>
<dbReference type="EMBL" id="JBAWKY010000003">
    <property type="protein sequence ID" value="MEI4463071.1"/>
    <property type="molecule type" value="Genomic_DNA"/>
</dbReference>
<evidence type="ECO:0000256" key="3">
    <source>
        <dbReference type="ARBA" id="ARBA00022679"/>
    </source>
</evidence>
<gene>
    <name evidence="10" type="ORF">SZL87_11585</name>
</gene>
<feature type="domain" description="Aminotransferase class V" evidence="9">
    <location>
        <begin position="3"/>
        <end position="370"/>
    </location>
</feature>
<dbReference type="Pfam" id="PF00266">
    <property type="entry name" value="Aminotran_5"/>
    <property type="match status" value="1"/>
</dbReference>
<comment type="cofactor">
    <cofactor evidence="1">
        <name>pyridoxal 5'-phosphate</name>
        <dbReference type="ChEBI" id="CHEBI:597326"/>
    </cofactor>
</comment>
<dbReference type="InterPro" id="IPR015421">
    <property type="entry name" value="PyrdxlP-dep_Trfase_major"/>
</dbReference>
<keyword evidence="7" id="KW-0411">Iron-sulfur</keyword>
<keyword evidence="4" id="KW-0479">Metal-binding</keyword>
<evidence type="ECO:0000256" key="6">
    <source>
        <dbReference type="ARBA" id="ARBA00023004"/>
    </source>
</evidence>
<name>A0ABU8EJG1_9BACL</name>
<dbReference type="PANTHER" id="PTHR11601:SF34">
    <property type="entry name" value="CYSTEINE DESULFURASE"/>
    <property type="match status" value="1"/>
</dbReference>
<dbReference type="InterPro" id="IPR000192">
    <property type="entry name" value="Aminotrans_V_dom"/>
</dbReference>
<keyword evidence="3" id="KW-0808">Transferase</keyword>
<evidence type="ECO:0000256" key="2">
    <source>
        <dbReference type="ARBA" id="ARBA00006490"/>
    </source>
</evidence>
<protein>
    <submittedName>
        <fullName evidence="10">Cysteine desulfurase family protein</fullName>
    </submittedName>
</protein>
<evidence type="ECO:0000313" key="10">
    <source>
        <dbReference type="EMBL" id="MEI4463071.1"/>
    </source>
</evidence>
<dbReference type="InterPro" id="IPR015424">
    <property type="entry name" value="PyrdxlP-dep_Trfase"/>
</dbReference>
<dbReference type="GeneID" id="90837609"/>
<evidence type="ECO:0000256" key="1">
    <source>
        <dbReference type="ARBA" id="ARBA00001933"/>
    </source>
</evidence>